<comment type="caution">
    <text evidence="1">The sequence shown here is derived from an EMBL/GenBank/DDBJ whole genome shotgun (WGS) entry which is preliminary data.</text>
</comment>
<protein>
    <submittedName>
        <fullName evidence="1">Uncharacterized protein</fullName>
    </submittedName>
</protein>
<organism evidence="1 2">
    <name type="scientific">Runella salmonicolor</name>
    <dbReference type="NCBI Taxonomy" id="2950278"/>
    <lineage>
        <taxon>Bacteria</taxon>
        <taxon>Pseudomonadati</taxon>
        <taxon>Bacteroidota</taxon>
        <taxon>Cytophagia</taxon>
        <taxon>Cytophagales</taxon>
        <taxon>Spirosomataceae</taxon>
        <taxon>Runella</taxon>
    </lineage>
</organism>
<dbReference type="Proteomes" id="UP001204772">
    <property type="component" value="Unassembled WGS sequence"/>
</dbReference>
<name>A0ABT1FWJ3_9BACT</name>
<evidence type="ECO:0000313" key="2">
    <source>
        <dbReference type="Proteomes" id="UP001204772"/>
    </source>
</evidence>
<evidence type="ECO:0000313" key="1">
    <source>
        <dbReference type="EMBL" id="MCP1386145.1"/>
    </source>
</evidence>
<dbReference type="EMBL" id="JAMZEL010000018">
    <property type="protein sequence ID" value="MCP1386145.1"/>
    <property type="molecule type" value="Genomic_DNA"/>
</dbReference>
<reference evidence="1 2" key="1">
    <citation type="submission" date="2022-06" db="EMBL/GenBank/DDBJ databases">
        <title>Runella sp. S5 genome sequencing.</title>
        <authorList>
            <person name="Park S."/>
        </authorList>
    </citation>
    <scope>NUCLEOTIDE SEQUENCE [LARGE SCALE GENOMIC DNA]</scope>
    <source>
        <strain evidence="1 2">S5</strain>
    </source>
</reference>
<dbReference type="RefSeq" id="WP_253532841.1">
    <property type="nucleotide sequence ID" value="NZ_JAMZEL010000018.1"/>
</dbReference>
<proteinExistence type="predicted"/>
<sequence length="65" mass="7249">MTAALFESESKNDLKILMDLAKKLGIRARYVTSKELEEHVIAHKISEGMKTSGVSRDEIMKALGK</sequence>
<keyword evidence="2" id="KW-1185">Reference proteome</keyword>
<gene>
    <name evidence="1" type="ORF">NCI00_27140</name>
</gene>
<accession>A0ABT1FWJ3</accession>